<evidence type="ECO:0000313" key="3">
    <source>
        <dbReference type="Proteomes" id="UP000028933"/>
    </source>
</evidence>
<dbReference type="InterPro" id="IPR018958">
    <property type="entry name" value="Knr4/Smi1-like_dom"/>
</dbReference>
<accession>A0A077ECI9</accession>
<reference evidence="2" key="2">
    <citation type="journal article" date="2015" name="Genome Biol. Evol.">
        <title>Complete Genome Sequence and Transcriptomic Analysis of the Novel Pathogen Elizabethkingia anophelis in Response to Oxidative Stress.</title>
        <authorList>
            <person name="Li Y."/>
            <person name="Liu Y."/>
            <person name="Chew S.C."/>
            <person name="Tay M."/>
            <person name="Salido M.M."/>
            <person name="Teo J."/>
            <person name="Lauro F.M."/>
            <person name="Givskov M."/>
            <person name="Yang L."/>
        </authorList>
    </citation>
    <scope>NUCLEOTIDE SEQUENCE</scope>
    <source>
        <strain evidence="2">NUHP1</strain>
    </source>
</reference>
<proteinExistence type="predicted"/>
<dbReference type="Pfam" id="PF09346">
    <property type="entry name" value="SMI1_KNR4"/>
    <property type="match status" value="1"/>
</dbReference>
<name>A0A077ECI9_9FLAO</name>
<dbReference type="PANTHER" id="PTHR47432:SF1">
    <property type="entry name" value="CELL WALL ASSEMBLY REGULATOR SMI1"/>
    <property type="match status" value="1"/>
</dbReference>
<feature type="domain" description="Knr4/Smi1-like" evidence="1">
    <location>
        <begin position="188"/>
        <end position="332"/>
    </location>
</feature>
<protein>
    <recommendedName>
        <fullName evidence="1">Knr4/Smi1-like domain-containing protein</fullName>
    </recommendedName>
</protein>
<dbReference type="EMBL" id="CP007547">
    <property type="protein sequence ID" value="AIL45157.1"/>
    <property type="molecule type" value="Genomic_DNA"/>
</dbReference>
<dbReference type="InterPro" id="IPR037883">
    <property type="entry name" value="Knr4/Smi1-like_sf"/>
</dbReference>
<dbReference type="SUPFAM" id="SSF160631">
    <property type="entry name" value="SMI1/KNR4-like"/>
    <property type="match status" value="1"/>
</dbReference>
<gene>
    <name evidence="2" type="ORF">BD94_1382</name>
</gene>
<dbReference type="Proteomes" id="UP000028933">
    <property type="component" value="Chromosome"/>
</dbReference>
<dbReference type="PANTHER" id="PTHR47432">
    <property type="entry name" value="CELL WALL ASSEMBLY REGULATOR SMI1"/>
    <property type="match status" value="1"/>
</dbReference>
<dbReference type="HOGENOM" id="CLU_778069_0_0_10"/>
<organism evidence="2 3">
    <name type="scientific">Elizabethkingia anophelis NUHP1</name>
    <dbReference type="NCBI Taxonomy" id="1338011"/>
    <lineage>
        <taxon>Bacteria</taxon>
        <taxon>Pseudomonadati</taxon>
        <taxon>Bacteroidota</taxon>
        <taxon>Flavobacteriia</taxon>
        <taxon>Flavobacteriales</taxon>
        <taxon>Weeksellaceae</taxon>
        <taxon>Elizabethkingia</taxon>
    </lineage>
</organism>
<dbReference type="STRING" id="1338011.BD94_1382"/>
<dbReference type="AlphaFoldDB" id="A0A077ECI9"/>
<dbReference type="Pfam" id="PF24880">
    <property type="entry name" value="DUF7738"/>
    <property type="match status" value="1"/>
</dbReference>
<dbReference type="RefSeq" id="WP_024565037.1">
    <property type="nucleotide sequence ID" value="NZ_CP007547.1"/>
</dbReference>
<dbReference type="KEGG" id="eao:BD94_1382"/>
<dbReference type="eggNOG" id="COG4282">
    <property type="taxonomic scope" value="Bacteria"/>
</dbReference>
<dbReference type="InterPro" id="IPR051873">
    <property type="entry name" value="KNR4/SMI1_regulator"/>
</dbReference>
<dbReference type="InterPro" id="IPR056640">
    <property type="entry name" value="DUF7738"/>
</dbReference>
<dbReference type="SMART" id="SM00860">
    <property type="entry name" value="SMI1_KNR4"/>
    <property type="match status" value="1"/>
</dbReference>
<evidence type="ECO:0000259" key="1">
    <source>
        <dbReference type="SMART" id="SM00860"/>
    </source>
</evidence>
<evidence type="ECO:0000313" key="2">
    <source>
        <dbReference type="EMBL" id="AIL45157.1"/>
    </source>
</evidence>
<dbReference type="Gene3D" id="3.40.1580.10">
    <property type="entry name" value="SMI1/KNR4-like"/>
    <property type="match status" value="1"/>
</dbReference>
<reference evidence="2" key="1">
    <citation type="journal article" date="2013" name="Lancet">
        <title>First case of E anophelis outbreak in an intensive-care unit.</title>
        <authorList>
            <person name="Teo J."/>
            <person name="Tan S.Y."/>
            <person name="Tay M."/>
            <person name="Ding Y."/>
            <person name="Kjelleberg S."/>
            <person name="Givskov M."/>
            <person name="Lin R.T."/>
            <person name="Yang L."/>
        </authorList>
    </citation>
    <scope>NUCLEOTIDE SEQUENCE [LARGE SCALE GENOMIC DNA]</scope>
    <source>
        <strain evidence="2">NUHP1</strain>
    </source>
</reference>
<sequence>MTRICFTADRFDINGNSIALPLPINELESILGEARVFTGEYNTVYTWPELGIKAYSKERKLVETVDVVFEPEDYEHSPEKVFTGELLLNGTDIKEYYINNKDKRVKLWDDDPNGAFVFNNHSLWLDIEDGVFNTVSIEAYTKKGEAKTLESLPLDAGFEDLAVIWNKWIAAIKEYVDEDNAYYNLTHGITAGQMHETEVQLEVPLPGVLLNFYKVHNVRWNAVTSAFSFSVNGWSYDLLPFEKIIDEWEEIQDLNDDEVLGAEMKEGYSDNVKAVNYANPKWIPFAEGRNGDYLLIDTDPSEKGTFGQIIELQNEGWTRSVVASSLEELITQEIEIIKSEGNNRFGFIQENGKF</sequence>